<protein>
    <recommendedName>
        <fullName evidence="4">DUF2975 family protein</fullName>
    </recommendedName>
</protein>
<evidence type="ECO:0000313" key="3">
    <source>
        <dbReference type="Proteomes" id="UP000271227"/>
    </source>
</evidence>
<keyword evidence="1" id="KW-0812">Transmembrane</keyword>
<sequence length="190" mass="21044">MSSEQSSTAGDTPASKVRHSRLYYLCHGLLWLFMGLQPVGLLWLLLFPDSLSDVSSDPLWGIRDLAELSLWQRITMTAVGSATVAMMMLAAWNMRTVAMQFARGLFFSALSVQATRRMALLLAFFPLVKMVEQAILSVVMTIDRGPGEKMLVINTSNHDLAALLVGIMMLLFAEALAHAKAQREELEEIV</sequence>
<keyword evidence="1" id="KW-0472">Membrane</keyword>
<name>A0A3M0CQ52_9PROT</name>
<reference evidence="2 3" key="1">
    <citation type="submission" date="2018-10" db="EMBL/GenBank/DDBJ databases">
        <title>Genomic Encyclopedia of Archaeal and Bacterial Type Strains, Phase II (KMG-II): from individual species to whole genera.</title>
        <authorList>
            <person name="Goeker M."/>
        </authorList>
    </citation>
    <scope>NUCLEOTIDE SEQUENCE [LARGE SCALE GENOMIC DNA]</scope>
    <source>
        <strain evidence="2 3">DSM 25217</strain>
    </source>
</reference>
<evidence type="ECO:0008006" key="4">
    <source>
        <dbReference type="Google" id="ProtNLM"/>
    </source>
</evidence>
<feature type="transmembrane region" description="Helical" evidence="1">
    <location>
        <begin position="160"/>
        <end position="177"/>
    </location>
</feature>
<feature type="transmembrane region" description="Helical" evidence="1">
    <location>
        <begin position="74"/>
        <end position="98"/>
    </location>
</feature>
<gene>
    <name evidence="2" type="ORF">BXY39_0200</name>
</gene>
<evidence type="ECO:0000256" key="1">
    <source>
        <dbReference type="SAM" id="Phobius"/>
    </source>
</evidence>
<comment type="caution">
    <text evidence="2">The sequence shown here is derived from an EMBL/GenBank/DDBJ whole genome shotgun (WGS) entry which is preliminary data.</text>
</comment>
<dbReference type="OrthoDB" id="7849390at2"/>
<feature type="transmembrane region" description="Helical" evidence="1">
    <location>
        <begin position="119"/>
        <end position="140"/>
    </location>
</feature>
<evidence type="ECO:0000313" key="2">
    <source>
        <dbReference type="EMBL" id="RMB11718.1"/>
    </source>
</evidence>
<keyword evidence="3" id="KW-1185">Reference proteome</keyword>
<accession>A0A3M0CQ52</accession>
<dbReference type="EMBL" id="REFR01000009">
    <property type="protein sequence ID" value="RMB11718.1"/>
    <property type="molecule type" value="Genomic_DNA"/>
</dbReference>
<dbReference type="AlphaFoldDB" id="A0A3M0CQ52"/>
<keyword evidence="1" id="KW-1133">Transmembrane helix</keyword>
<dbReference type="Proteomes" id="UP000271227">
    <property type="component" value="Unassembled WGS sequence"/>
</dbReference>
<proteinExistence type="predicted"/>
<organism evidence="2 3">
    <name type="scientific">Eilatimonas milleporae</name>
    <dbReference type="NCBI Taxonomy" id="911205"/>
    <lineage>
        <taxon>Bacteria</taxon>
        <taxon>Pseudomonadati</taxon>
        <taxon>Pseudomonadota</taxon>
        <taxon>Alphaproteobacteria</taxon>
        <taxon>Kordiimonadales</taxon>
        <taxon>Kordiimonadaceae</taxon>
        <taxon>Eilatimonas</taxon>
    </lineage>
</organism>
<dbReference type="RefSeq" id="WP_121936969.1">
    <property type="nucleotide sequence ID" value="NZ_REFR01000009.1"/>
</dbReference>
<feature type="transmembrane region" description="Helical" evidence="1">
    <location>
        <begin position="22"/>
        <end position="46"/>
    </location>
</feature>
<dbReference type="InParanoid" id="A0A3M0CQ52"/>